<dbReference type="InterPro" id="IPR001841">
    <property type="entry name" value="Znf_RING"/>
</dbReference>
<organism evidence="13 14">
    <name type="scientific">Mucor circinelloides f. circinelloides (strain 1006PhL)</name>
    <name type="common">Mucormycosis agent</name>
    <name type="synonym">Calyptromyces circinelloides</name>
    <dbReference type="NCBI Taxonomy" id="1220926"/>
    <lineage>
        <taxon>Eukaryota</taxon>
        <taxon>Fungi</taxon>
        <taxon>Fungi incertae sedis</taxon>
        <taxon>Mucoromycota</taxon>
        <taxon>Mucoromycotina</taxon>
        <taxon>Mucoromycetes</taxon>
        <taxon>Mucorales</taxon>
        <taxon>Mucorineae</taxon>
        <taxon>Mucoraceae</taxon>
        <taxon>Mucor</taxon>
    </lineage>
</organism>
<dbReference type="GO" id="GO:0005634">
    <property type="term" value="C:nucleus"/>
    <property type="evidence" value="ECO:0007669"/>
    <property type="project" value="UniProtKB-SubCell"/>
</dbReference>
<evidence type="ECO:0008006" key="15">
    <source>
        <dbReference type="Google" id="ProtNLM"/>
    </source>
</evidence>
<feature type="domain" description="RING-type" evidence="12">
    <location>
        <begin position="794"/>
        <end position="854"/>
    </location>
</feature>
<dbReference type="InterPro" id="IPR019787">
    <property type="entry name" value="Znf_PHD-finger"/>
</dbReference>
<feature type="domain" description="PHD-type" evidence="11">
    <location>
        <begin position="791"/>
        <end position="856"/>
    </location>
</feature>
<evidence type="ECO:0000259" key="11">
    <source>
        <dbReference type="PROSITE" id="PS50016"/>
    </source>
</evidence>
<dbReference type="PANTHER" id="PTHR45888">
    <property type="entry name" value="HL01030P-RELATED"/>
    <property type="match status" value="1"/>
</dbReference>
<dbReference type="SMART" id="SM00184">
    <property type="entry name" value="RING"/>
    <property type="match status" value="3"/>
</dbReference>
<dbReference type="STRING" id="1220926.S2K3B3"/>
<dbReference type="SUPFAM" id="SSF57903">
    <property type="entry name" value="FYVE/PHD zinc finger"/>
    <property type="match status" value="3"/>
</dbReference>
<keyword evidence="3" id="KW-0677">Repeat</keyword>
<feature type="compositionally biased region" description="Polar residues" evidence="10">
    <location>
        <begin position="284"/>
        <end position="293"/>
    </location>
</feature>
<keyword evidence="5" id="KW-0862">Zinc</keyword>
<name>S2K3B3_MUCC1</name>
<feature type="domain" description="PHD-type" evidence="11">
    <location>
        <begin position="696"/>
        <end position="746"/>
    </location>
</feature>
<feature type="compositionally biased region" description="Acidic residues" evidence="10">
    <location>
        <begin position="131"/>
        <end position="140"/>
    </location>
</feature>
<evidence type="ECO:0000256" key="10">
    <source>
        <dbReference type="SAM" id="MobiDB-lite"/>
    </source>
</evidence>
<dbReference type="PROSITE" id="PS50016">
    <property type="entry name" value="ZF_PHD_2"/>
    <property type="match status" value="3"/>
</dbReference>
<evidence type="ECO:0000256" key="3">
    <source>
        <dbReference type="ARBA" id="ARBA00022737"/>
    </source>
</evidence>
<dbReference type="OrthoDB" id="787137at2759"/>
<evidence type="ECO:0000256" key="7">
    <source>
        <dbReference type="ARBA" id="ARBA00023163"/>
    </source>
</evidence>
<dbReference type="InParanoid" id="S2K3B3"/>
<protein>
    <recommendedName>
        <fullName evidence="15">PHD finger protein 10</fullName>
    </recommendedName>
</protein>
<dbReference type="Proteomes" id="UP000014254">
    <property type="component" value="Unassembled WGS sequence"/>
</dbReference>
<feature type="compositionally biased region" description="Low complexity" evidence="10">
    <location>
        <begin position="539"/>
        <end position="571"/>
    </location>
</feature>
<feature type="region of interest" description="Disordered" evidence="10">
    <location>
        <begin position="284"/>
        <end position="306"/>
    </location>
</feature>
<dbReference type="InterPro" id="IPR011011">
    <property type="entry name" value="Znf_FYVE_PHD"/>
</dbReference>
<reference evidence="14" key="1">
    <citation type="submission" date="2013-05" db="EMBL/GenBank/DDBJ databases">
        <title>The Genome sequence of Mucor circinelloides f. circinelloides 1006PhL.</title>
        <authorList>
            <consortium name="The Broad Institute Genomics Platform"/>
            <person name="Cuomo C."/>
            <person name="Earl A."/>
            <person name="Findley K."/>
            <person name="Lee S.C."/>
            <person name="Walker B."/>
            <person name="Young S."/>
            <person name="Zeng Q."/>
            <person name="Gargeya S."/>
            <person name="Fitzgerald M."/>
            <person name="Haas B."/>
            <person name="Abouelleil A."/>
            <person name="Allen A.W."/>
            <person name="Alvarado L."/>
            <person name="Arachchi H.M."/>
            <person name="Berlin A.M."/>
            <person name="Chapman S.B."/>
            <person name="Gainer-Dewar J."/>
            <person name="Goldberg J."/>
            <person name="Griggs A."/>
            <person name="Gujja S."/>
            <person name="Hansen M."/>
            <person name="Howarth C."/>
            <person name="Imamovic A."/>
            <person name="Ireland A."/>
            <person name="Larimer J."/>
            <person name="McCowan C."/>
            <person name="Murphy C."/>
            <person name="Pearson M."/>
            <person name="Poon T.W."/>
            <person name="Priest M."/>
            <person name="Roberts A."/>
            <person name="Saif S."/>
            <person name="Shea T."/>
            <person name="Sisk P."/>
            <person name="Sykes S."/>
            <person name="Wortman J."/>
            <person name="Nusbaum C."/>
            <person name="Birren B."/>
        </authorList>
    </citation>
    <scope>NUCLEOTIDE SEQUENCE [LARGE SCALE GENOMIC DNA]</scope>
    <source>
        <strain evidence="14">1006PhL</strain>
    </source>
</reference>
<sequence>MPPKEVLKRKRGRPPVNASATSTTPPPLSTRKSSSRIAQNTKKSTSTPDPEPTTRSSSRKRGRPSTYYPAIHAESDAKRKRESSRGTSSAGPKSPLSDDYEEQADEDEEVEEEVDVDQQDEKSVSASGEENSGDSDIDDIGETKVDRHGRLLEGREYKVPTFTLPSHGEQVLMLATDCTKLLGYRDSYLFFHKHPLLKRVRINDEEKAKLKDMGMLMQWFKHRDVAVVTARSVFKCFGHKIIKRGRRTRDDYYENAHPEEKATSKLPAQLRKLASSSGNVASGLSVFGNGTHTNNEEEEENDGSRKSLIAKTARSEGYTSKAPLTNQTWMHHAALAARGFNAQLHERRAAKPTFYDIHSNINQVPASYQSTSCKFEFTKGDSASTPLIEFESQVATAAETKAPVYRGIGKFLLECNVDAVVEAYPGTIEEKEKLRNVLANEQQVRALNANDDDSYPLAIMEGQFQAQFPIHQARFNYPTPKVPDPTDMVDTAQSLAAQQFYLGLVYQSVNQFADPARQSSMGRSPQSYSPAQPLPPQQQPQIQHNTPPIQQAQPLPQLMQPQPSPQQIQQPPRMPIPIMTPEPPMCRTMLPGNQMCRNPVNKPGEKCPAHQPQKQMSDFAKGPPPQIVYSDNKCADCHQLKAAESLFNSPEEHVTDDFAVVKCSKCTRKYHPVCANLTTPFQVAAVESYPWSCPECKICCVCKSAGDESTLMICDGCDRGWHTGCCNPKVENVPEGSWLCQFCANCHSCDEHGMEEESQYTHAIAPKSDRYKYPVYLATYCPKCNGNFKDDRFCTVCLKTYSEEEENDDEDNEMVACDTCDHWVHTRCDEQLTPEKYQILCDDEEAKYKCPMCEDRFKRLVDTSTADLALKGLSAPCGTAVGLLGGKIKTRGIVKFKDIKIGVPEINGTGIAEMPNNK</sequence>
<feature type="compositionally biased region" description="Polar residues" evidence="10">
    <location>
        <begin position="36"/>
        <end position="56"/>
    </location>
</feature>
<keyword evidence="8" id="KW-0539">Nucleus</keyword>
<dbReference type="Pfam" id="PF08624">
    <property type="entry name" value="CRC_subunit"/>
    <property type="match status" value="1"/>
</dbReference>
<evidence type="ECO:0000259" key="12">
    <source>
        <dbReference type="PROSITE" id="PS50089"/>
    </source>
</evidence>
<dbReference type="eggNOG" id="KOG4443">
    <property type="taxonomic scope" value="Eukaryota"/>
</dbReference>
<proteinExistence type="predicted"/>
<evidence type="ECO:0000256" key="9">
    <source>
        <dbReference type="PROSITE-ProRule" id="PRU00175"/>
    </source>
</evidence>
<feature type="region of interest" description="Disordered" evidence="10">
    <location>
        <begin position="1"/>
        <end position="145"/>
    </location>
</feature>
<feature type="domain" description="PHD-type" evidence="11">
    <location>
        <begin position="631"/>
        <end position="699"/>
    </location>
</feature>
<dbReference type="Pfam" id="PF00628">
    <property type="entry name" value="PHD"/>
    <property type="match status" value="1"/>
</dbReference>
<feature type="region of interest" description="Disordered" evidence="10">
    <location>
        <begin position="516"/>
        <end position="575"/>
    </location>
</feature>
<keyword evidence="14" id="KW-1185">Reference proteome</keyword>
<dbReference type="OMA" id="FPIHQAR"/>
<dbReference type="PROSITE" id="PS50089">
    <property type="entry name" value="ZF_RING_2"/>
    <property type="match status" value="1"/>
</dbReference>
<evidence type="ECO:0000256" key="8">
    <source>
        <dbReference type="ARBA" id="ARBA00023242"/>
    </source>
</evidence>
<feature type="compositionally biased region" description="Acidic residues" evidence="10">
    <location>
        <begin position="98"/>
        <end position="118"/>
    </location>
</feature>
<evidence type="ECO:0000313" key="13">
    <source>
        <dbReference type="EMBL" id="EPB86705.1"/>
    </source>
</evidence>
<comment type="subcellular location">
    <subcellularLocation>
        <location evidence="1">Nucleus</location>
    </subcellularLocation>
</comment>
<dbReference type="EMBL" id="KE123983">
    <property type="protein sequence ID" value="EPB86705.1"/>
    <property type="molecule type" value="Genomic_DNA"/>
</dbReference>
<dbReference type="SMART" id="SM00249">
    <property type="entry name" value="PHD"/>
    <property type="match status" value="3"/>
</dbReference>
<evidence type="ECO:0000256" key="5">
    <source>
        <dbReference type="ARBA" id="ARBA00022833"/>
    </source>
</evidence>
<dbReference type="InterPro" id="IPR013933">
    <property type="entry name" value="CRC_Rsc7/Swp82"/>
</dbReference>
<evidence type="ECO:0000256" key="6">
    <source>
        <dbReference type="ARBA" id="ARBA00023015"/>
    </source>
</evidence>
<keyword evidence="7" id="KW-0804">Transcription</keyword>
<dbReference type="VEuPathDB" id="FungiDB:HMPREF1544_06491"/>
<dbReference type="PANTHER" id="PTHR45888:SF4">
    <property type="entry name" value="PHD FINGER PROTEIN 10"/>
    <property type="match status" value="1"/>
</dbReference>
<keyword evidence="6" id="KW-0805">Transcription regulation</keyword>
<dbReference type="Gene3D" id="3.30.40.10">
    <property type="entry name" value="Zinc/RING finger domain, C3HC4 (zinc finger)"/>
    <property type="match status" value="2"/>
</dbReference>
<dbReference type="AlphaFoldDB" id="S2K3B3"/>
<dbReference type="InterPro" id="IPR001965">
    <property type="entry name" value="Znf_PHD"/>
</dbReference>
<feature type="compositionally biased region" description="Low complexity" evidence="10">
    <location>
        <begin position="14"/>
        <end position="23"/>
    </location>
</feature>
<dbReference type="InterPro" id="IPR013083">
    <property type="entry name" value="Znf_RING/FYVE/PHD"/>
</dbReference>
<evidence type="ECO:0000256" key="4">
    <source>
        <dbReference type="ARBA" id="ARBA00022771"/>
    </source>
</evidence>
<evidence type="ECO:0000256" key="2">
    <source>
        <dbReference type="ARBA" id="ARBA00022723"/>
    </source>
</evidence>
<evidence type="ECO:0000256" key="1">
    <source>
        <dbReference type="ARBA" id="ARBA00004123"/>
    </source>
</evidence>
<gene>
    <name evidence="13" type="ORF">HMPREF1544_06491</name>
</gene>
<dbReference type="GO" id="GO:0008270">
    <property type="term" value="F:zinc ion binding"/>
    <property type="evidence" value="ECO:0007669"/>
    <property type="project" value="UniProtKB-KW"/>
</dbReference>
<keyword evidence="4 9" id="KW-0863">Zinc-finger</keyword>
<accession>S2K3B3</accession>
<evidence type="ECO:0000313" key="14">
    <source>
        <dbReference type="Proteomes" id="UP000014254"/>
    </source>
</evidence>
<keyword evidence="2" id="KW-0479">Metal-binding</keyword>